<dbReference type="InterPro" id="IPR025362">
    <property type="entry name" value="DUF4266"/>
</dbReference>
<dbReference type="Pfam" id="PF14086">
    <property type="entry name" value="DUF4266"/>
    <property type="match status" value="1"/>
</dbReference>
<accession>A0A3B1CWL4</accession>
<dbReference type="EMBL" id="UOGF01000044">
    <property type="protein sequence ID" value="VAX28893.1"/>
    <property type="molecule type" value="Genomic_DNA"/>
</dbReference>
<dbReference type="AlphaFoldDB" id="A0A3B1CWL4"/>
<organism evidence="2">
    <name type="scientific">hydrothermal vent metagenome</name>
    <dbReference type="NCBI Taxonomy" id="652676"/>
    <lineage>
        <taxon>unclassified sequences</taxon>
        <taxon>metagenomes</taxon>
        <taxon>ecological metagenomes</taxon>
    </lineage>
</organism>
<sequence>MKSYQKLTLLLIVFSLCSACANMGAKPWEHDLLAEKSMSVDPNPIQSSFDDHIYFSKEASSGGRSYGGGGCGCN</sequence>
<feature type="domain" description="DUF4266" evidence="1">
    <location>
        <begin position="26"/>
        <end position="74"/>
    </location>
</feature>
<proteinExistence type="predicted"/>
<evidence type="ECO:0000259" key="1">
    <source>
        <dbReference type="Pfam" id="PF14086"/>
    </source>
</evidence>
<reference evidence="2" key="1">
    <citation type="submission" date="2018-06" db="EMBL/GenBank/DDBJ databases">
        <authorList>
            <person name="Zhirakovskaya E."/>
        </authorList>
    </citation>
    <scope>NUCLEOTIDE SEQUENCE</scope>
</reference>
<name>A0A3B1CWL4_9ZZZZ</name>
<protein>
    <submittedName>
        <fullName evidence="2">Putative lipoprotein</fullName>
    </submittedName>
</protein>
<keyword evidence="2" id="KW-0449">Lipoprotein</keyword>
<evidence type="ECO:0000313" key="2">
    <source>
        <dbReference type="EMBL" id="VAX28893.1"/>
    </source>
</evidence>
<gene>
    <name evidence="2" type="ORF">MNBD_NITROSPIRAE01-1618</name>
</gene>